<keyword evidence="1" id="KW-0812">Transmembrane</keyword>
<gene>
    <name evidence="2" type="ORF">EEQ99_31870</name>
</gene>
<accession>A0A432N9R8</accession>
<organism evidence="2 3">
    <name type="scientific">Rhizobium anhuiense</name>
    <dbReference type="NCBI Taxonomy" id="1184720"/>
    <lineage>
        <taxon>Bacteria</taxon>
        <taxon>Pseudomonadati</taxon>
        <taxon>Pseudomonadota</taxon>
        <taxon>Alphaproteobacteria</taxon>
        <taxon>Hyphomicrobiales</taxon>
        <taxon>Rhizobiaceae</taxon>
        <taxon>Rhizobium/Agrobacterium group</taxon>
        <taxon>Rhizobium</taxon>
    </lineage>
</organism>
<dbReference type="AlphaFoldDB" id="A0A432N9R8"/>
<feature type="transmembrane region" description="Helical" evidence="1">
    <location>
        <begin position="80"/>
        <end position="103"/>
    </location>
</feature>
<feature type="transmembrane region" description="Helical" evidence="1">
    <location>
        <begin position="12"/>
        <end position="32"/>
    </location>
</feature>
<evidence type="ECO:0000313" key="2">
    <source>
        <dbReference type="EMBL" id="RUL96282.1"/>
    </source>
</evidence>
<dbReference type="EMBL" id="RIBW01000024">
    <property type="protein sequence ID" value="RUL96282.1"/>
    <property type="molecule type" value="Genomic_DNA"/>
</dbReference>
<sequence length="166" mass="18074">MAVTIFASPPWWRIAVALIVVPLVASLAYAVYSPAYQGLPDMMERVVQTTAVIALFGAYPPTVVLGIPLILYFKGRVRASLANCAMVGASIATFPWFCLAIFFGPDEAYVNNHMTYQHGMMTWWGLLEAIELLTEIAVFGIAAGGLFWLIAAAGIKKQPASKKVFE</sequence>
<feature type="transmembrane region" description="Helical" evidence="1">
    <location>
        <begin position="123"/>
        <end position="153"/>
    </location>
</feature>
<evidence type="ECO:0000256" key="1">
    <source>
        <dbReference type="SAM" id="Phobius"/>
    </source>
</evidence>
<comment type="caution">
    <text evidence="2">The sequence shown here is derived from an EMBL/GenBank/DDBJ whole genome shotgun (WGS) entry which is preliminary data.</text>
</comment>
<dbReference type="Proteomes" id="UP000273611">
    <property type="component" value="Unassembled WGS sequence"/>
</dbReference>
<evidence type="ECO:0000313" key="3">
    <source>
        <dbReference type="Proteomes" id="UP000273611"/>
    </source>
</evidence>
<keyword evidence="1" id="KW-0472">Membrane</keyword>
<reference evidence="2 3" key="1">
    <citation type="journal article" date="2015" name="Int. J. Syst. Evol. Microbiol.">
        <title>Rhizobium anhuiense sp. nov., isolated from effective nodules of Vicia faba and Pisum sativum.</title>
        <authorList>
            <person name="Zhang Y.J."/>
            <person name="Zheng W.T."/>
            <person name="Everall I."/>
            <person name="Young J.P."/>
            <person name="Zhang X.X."/>
            <person name="Tian C.F."/>
            <person name="Sui X.H."/>
            <person name="Wang E.T."/>
            <person name="Chen W.X."/>
        </authorList>
    </citation>
    <scope>NUCLEOTIDE SEQUENCE [LARGE SCALE GENOMIC DNA]</scope>
    <source>
        <strain evidence="2 3">CCBAU 23252</strain>
    </source>
</reference>
<feature type="transmembrane region" description="Helical" evidence="1">
    <location>
        <begin position="52"/>
        <end position="73"/>
    </location>
</feature>
<proteinExistence type="predicted"/>
<keyword evidence="1" id="KW-1133">Transmembrane helix</keyword>
<protein>
    <submittedName>
        <fullName evidence="2">Uncharacterized protein</fullName>
    </submittedName>
</protein>
<name>A0A432N9R8_9HYPH</name>